<dbReference type="Proteomes" id="UP000887566">
    <property type="component" value="Unplaced"/>
</dbReference>
<reference evidence="2" key="1">
    <citation type="submission" date="2022-11" db="UniProtKB">
        <authorList>
            <consortium name="WormBaseParasite"/>
        </authorList>
    </citation>
    <scope>IDENTIFICATION</scope>
</reference>
<name>A0A914WEU8_9BILA</name>
<sequence length="110" mass="12301">MKLEQRLPQAVAARQIPLQMLQPATDCSRHFDIFPQTAWRATSRGGPSIASMTEPFFVPNRWRYCGVMNELRSPPTPVVFRAVTVSAVASETTRPQLDSSFSPVHCTRPS</sequence>
<accession>A0A914WEU8</accession>
<protein>
    <submittedName>
        <fullName evidence="2">Uncharacterized protein</fullName>
    </submittedName>
</protein>
<dbReference type="AlphaFoldDB" id="A0A914WEU8"/>
<evidence type="ECO:0000313" key="1">
    <source>
        <dbReference type="Proteomes" id="UP000887566"/>
    </source>
</evidence>
<organism evidence="1 2">
    <name type="scientific">Plectus sambesii</name>
    <dbReference type="NCBI Taxonomy" id="2011161"/>
    <lineage>
        <taxon>Eukaryota</taxon>
        <taxon>Metazoa</taxon>
        <taxon>Ecdysozoa</taxon>
        <taxon>Nematoda</taxon>
        <taxon>Chromadorea</taxon>
        <taxon>Plectida</taxon>
        <taxon>Plectina</taxon>
        <taxon>Plectoidea</taxon>
        <taxon>Plectidae</taxon>
        <taxon>Plectus</taxon>
    </lineage>
</organism>
<proteinExistence type="predicted"/>
<keyword evidence="1" id="KW-1185">Reference proteome</keyword>
<dbReference type="WBParaSite" id="PSAMB.scaffold396size53367.g5486.t1">
    <property type="protein sequence ID" value="PSAMB.scaffold396size53367.g5486.t1"/>
    <property type="gene ID" value="PSAMB.scaffold396size53367.g5486"/>
</dbReference>
<evidence type="ECO:0000313" key="2">
    <source>
        <dbReference type="WBParaSite" id="PSAMB.scaffold396size53367.g5486.t1"/>
    </source>
</evidence>